<accession>A0AAV4UIK8</accession>
<protein>
    <submittedName>
        <fullName evidence="1">Uncharacterized protein</fullName>
    </submittedName>
</protein>
<comment type="caution">
    <text evidence="1">The sequence shown here is derived from an EMBL/GenBank/DDBJ whole genome shotgun (WGS) entry which is preliminary data.</text>
</comment>
<dbReference type="AlphaFoldDB" id="A0AAV4UIK8"/>
<reference evidence="1 2" key="1">
    <citation type="submission" date="2021-06" db="EMBL/GenBank/DDBJ databases">
        <title>Caerostris extrusa draft genome.</title>
        <authorList>
            <person name="Kono N."/>
            <person name="Arakawa K."/>
        </authorList>
    </citation>
    <scope>NUCLEOTIDE SEQUENCE [LARGE SCALE GENOMIC DNA]</scope>
</reference>
<dbReference type="Proteomes" id="UP001054945">
    <property type="component" value="Unassembled WGS sequence"/>
</dbReference>
<name>A0AAV4UIK8_CAEEX</name>
<sequence>MEKRKGGVRIRGWGVEVKIPGERKRERKKEENERYLSPSLLIWQKYLHEEDVQLEVGGGGDGMPVGISARHRISRNRETMLPIVCKITCPRTPQGVF</sequence>
<gene>
    <name evidence="1" type="ORF">CEXT_421831</name>
</gene>
<evidence type="ECO:0000313" key="2">
    <source>
        <dbReference type="Proteomes" id="UP001054945"/>
    </source>
</evidence>
<proteinExistence type="predicted"/>
<organism evidence="1 2">
    <name type="scientific">Caerostris extrusa</name>
    <name type="common">Bark spider</name>
    <name type="synonym">Caerostris bankana</name>
    <dbReference type="NCBI Taxonomy" id="172846"/>
    <lineage>
        <taxon>Eukaryota</taxon>
        <taxon>Metazoa</taxon>
        <taxon>Ecdysozoa</taxon>
        <taxon>Arthropoda</taxon>
        <taxon>Chelicerata</taxon>
        <taxon>Arachnida</taxon>
        <taxon>Araneae</taxon>
        <taxon>Araneomorphae</taxon>
        <taxon>Entelegynae</taxon>
        <taxon>Araneoidea</taxon>
        <taxon>Araneidae</taxon>
        <taxon>Caerostris</taxon>
    </lineage>
</organism>
<keyword evidence="2" id="KW-1185">Reference proteome</keyword>
<dbReference type="EMBL" id="BPLR01012929">
    <property type="protein sequence ID" value="GIY57598.1"/>
    <property type="molecule type" value="Genomic_DNA"/>
</dbReference>
<evidence type="ECO:0000313" key="1">
    <source>
        <dbReference type="EMBL" id="GIY57598.1"/>
    </source>
</evidence>